<keyword evidence="11" id="KW-0869">Chloride channel</keyword>
<evidence type="ECO:0000313" key="18">
    <source>
        <dbReference type="Proteomes" id="UP000886520"/>
    </source>
</evidence>
<dbReference type="InterPro" id="IPR051280">
    <property type="entry name" value="Cl-channel/antiporter"/>
</dbReference>
<dbReference type="PROSITE" id="PS51371">
    <property type="entry name" value="CBS"/>
    <property type="match status" value="1"/>
</dbReference>
<feature type="domain" description="CBS" evidence="16">
    <location>
        <begin position="709"/>
        <end position="772"/>
    </location>
</feature>
<dbReference type="InterPro" id="IPR014743">
    <property type="entry name" value="Cl-channel_core"/>
</dbReference>
<comment type="caution">
    <text evidence="14">Lacks conserved residue(s) required for the propagation of feature annotation.</text>
</comment>
<keyword evidence="10 14" id="KW-0472">Membrane</keyword>
<keyword evidence="5" id="KW-0677">Repeat</keyword>
<evidence type="ECO:0000256" key="9">
    <source>
        <dbReference type="ARBA" id="ARBA00023122"/>
    </source>
</evidence>
<dbReference type="GO" id="GO:0005247">
    <property type="term" value="F:voltage-gated chloride channel activity"/>
    <property type="evidence" value="ECO:0007669"/>
    <property type="project" value="InterPro"/>
</dbReference>
<dbReference type="SUPFAM" id="SSF81340">
    <property type="entry name" value="Clc chloride channel"/>
    <property type="match status" value="1"/>
</dbReference>
<dbReference type="PANTHER" id="PTHR11689">
    <property type="entry name" value="CHLORIDE CHANNEL PROTEIN CLC FAMILY MEMBER"/>
    <property type="match status" value="1"/>
</dbReference>
<keyword evidence="8 14" id="KW-0406">Ion transport</keyword>
<dbReference type="InterPro" id="IPR001807">
    <property type="entry name" value="ClC"/>
</dbReference>
<evidence type="ECO:0000256" key="6">
    <source>
        <dbReference type="ARBA" id="ARBA00022882"/>
    </source>
</evidence>
<feature type="transmembrane region" description="Helical" evidence="14">
    <location>
        <begin position="239"/>
        <end position="265"/>
    </location>
</feature>
<name>A0A9D4ZEP2_ADICA</name>
<dbReference type="PRINTS" id="PR01120">
    <property type="entry name" value="CLCHANNELPLT"/>
</dbReference>
<feature type="transmembrane region" description="Helical" evidence="14">
    <location>
        <begin position="623"/>
        <end position="649"/>
    </location>
</feature>
<dbReference type="InterPro" id="IPR046342">
    <property type="entry name" value="CBS_dom_sf"/>
</dbReference>
<feature type="region of interest" description="Disordered" evidence="15">
    <location>
        <begin position="91"/>
        <end position="117"/>
    </location>
</feature>
<evidence type="ECO:0000256" key="8">
    <source>
        <dbReference type="ARBA" id="ARBA00023065"/>
    </source>
</evidence>
<dbReference type="Gene3D" id="1.10.3080.10">
    <property type="entry name" value="Clc chloride channel"/>
    <property type="match status" value="1"/>
</dbReference>
<protein>
    <recommendedName>
        <fullName evidence="14">Chloride channel protein</fullName>
    </recommendedName>
</protein>
<evidence type="ECO:0000256" key="1">
    <source>
        <dbReference type="ARBA" id="ARBA00004141"/>
    </source>
</evidence>
<reference evidence="17" key="1">
    <citation type="submission" date="2021-01" db="EMBL/GenBank/DDBJ databases">
        <title>Adiantum capillus-veneris genome.</title>
        <authorList>
            <person name="Fang Y."/>
            <person name="Liao Q."/>
        </authorList>
    </citation>
    <scope>NUCLEOTIDE SEQUENCE</scope>
    <source>
        <strain evidence="17">H3</strain>
        <tissue evidence="17">Leaf</tissue>
    </source>
</reference>
<evidence type="ECO:0000256" key="2">
    <source>
        <dbReference type="ARBA" id="ARBA00009476"/>
    </source>
</evidence>
<feature type="transmembrane region" description="Helical" evidence="14">
    <location>
        <begin position="355"/>
        <end position="379"/>
    </location>
</feature>
<feature type="transmembrane region" description="Helical" evidence="14">
    <location>
        <begin position="576"/>
        <end position="602"/>
    </location>
</feature>
<dbReference type="OrthoDB" id="428525at2759"/>
<comment type="subcellular location">
    <subcellularLocation>
        <location evidence="1 14">Membrane</location>
        <topology evidence="1 14">Multi-pass membrane protein</topology>
    </subcellularLocation>
</comment>
<feature type="transmembrane region" description="Helical" evidence="14">
    <location>
        <begin position="195"/>
        <end position="219"/>
    </location>
</feature>
<gene>
    <name evidence="17" type="ORF">GOP47_0013583</name>
</gene>
<evidence type="ECO:0000256" key="3">
    <source>
        <dbReference type="ARBA" id="ARBA00022448"/>
    </source>
</evidence>
<sequence length="919" mass="101206">MPVAVCQVSYAIEELVGDKIAHIIPLGFRSLSWIYSGYAGIEEVRLAQAWPKSTRLHTIPLHHSFDHFSLSLNMEEPEELRENLASEAQYLRDLPPLNRETPRNASANDEDDNAYREETLPSCTSDLKRSLTQPLLSPLNNGQQQQNLSRGSSQVAIIGSKYAPVESLDYEIVENDVFKQDWRTRSRAQILQYILLKWTLAFLVGIFTGITAFTINLAIENISGYKLLKVNEYFQADRIALAFSILTVTNLLLALSSSILVAYVAPAAAGSGIPEVKAYLNGIDAPDILAPKTLFVKVVGSIGSVAGGLDTGKEGPLVHSASCIAALIGQGGSKRYHISWSWLRYFKNDRDRRDLITCGAAAGVCAAFRSPVGGVLFALEEVTSWWRSSLLWRAFFTTALVSVVLQTGIMYCSDGSCGLFGSGGLIIYNIGDVSVNFGLVELLPVVTLGVVGGVLGCLFTFINGRILRFYFALHNNNGPMMKILHVTIVSLISTALMVGLPWLGDCIDCPTDIDETCPTTERSGNFKQFRCPDGQYNDLASLIFNVNDDVVRNLFSVGTANEFKYKSLLIYMAQSYFLALITYGTPVPSGLFLPVMITGATYGRMAGMVMRSLNSGLSELDEGLYAVLGAASFLGGAMRMTVSICVILLELTNNLFLLPLTMLVLLISKTIGDLFNYSVFDQIVHLKGLPYLEEHTEPYMKHLTALDVCGSPLVTLSAVESVENVVDILQRTNHHAFPVIDDDEVTNTHILYGLILRSHLLVLLRGKQFLSSKTMVSSFDSTKTFKPIDFAKPGSGKGVTINDVSLDVNELKMFVDLHPFTNTSPYTVLDTMSLAKAYALFRGLALRHLCVVPKIENGFPIVGILTPFGCNVESFRKPWTWESYGGVAVYEKFAQEEIYSQHWMFQLHKRDSSSPTLQA</sequence>
<keyword evidence="4 14" id="KW-0812">Transmembrane</keyword>
<dbReference type="SMART" id="SM00116">
    <property type="entry name" value="CBS"/>
    <property type="match status" value="1"/>
</dbReference>
<keyword evidence="3 14" id="KW-0813">Transport</keyword>
<keyword evidence="6" id="KW-0851">Voltage-gated channel</keyword>
<dbReference type="PRINTS" id="PR00762">
    <property type="entry name" value="CLCHANNEL"/>
</dbReference>
<dbReference type="SUPFAM" id="SSF54631">
    <property type="entry name" value="CBS-domain pair"/>
    <property type="match status" value="1"/>
</dbReference>
<organism evidence="17 18">
    <name type="scientific">Adiantum capillus-veneris</name>
    <name type="common">Maidenhair fern</name>
    <dbReference type="NCBI Taxonomy" id="13818"/>
    <lineage>
        <taxon>Eukaryota</taxon>
        <taxon>Viridiplantae</taxon>
        <taxon>Streptophyta</taxon>
        <taxon>Embryophyta</taxon>
        <taxon>Tracheophyta</taxon>
        <taxon>Polypodiopsida</taxon>
        <taxon>Polypodiidae</taxon>
        <taxon>Polypodiales</taxon>
        <taxon>Pteridineae</taxon>
        <taxon>Pteridaceae</taxon>
        <taxon>Vittarioideae</taxon>
        <taxon>Adiantum</taxon>
    </lineage>
</organism>
<dbReference type="CDD" id="cd04591">
    <property type="entry name" value="CBS_pair_voltage-gated_CLC_euk_bac"/>
    <property type="match status" value="1"/>
</dbReference>
<feature type="transmembrane region" description="Helical" evidence="14">
    <location>
        <begin position="391"/>
        <end position="412"/>
    </location>
</feature>
<feature type="transmembrane region" description="Helical" evidence="14">
    <location>
        <begin position="419"/>
        <end position="439"/>
    </location>
</feature>
<evidence type="ECO:0000256" key="14">
    <source>
        <dbReference type="RuleBase" id="RU361221"/>
    </source>
</evidence>
<evidence type="ECO:0000256" key="13">
    <source>
        <dbReference type="PROSITE-ProRule" id="PRU00703"/>
    </source>
</evidence>
<dbReference type="PANTHER" id="PTHR11689:SF144">
    <property type="entry name" value="CHLORIDE CHANNEL PROTEIN"/>
    <property type="match status" value="1"/>
</dbReference>
<evidence type="ECO:0000256" key="5">
    <source>
        <dbReference type="ARBA" id="ARBA00022737"/>
    </source>
</evidence>
<keyword evidence="9 13" id="KW-0129">CBS domain</keyword>
<keyword evidence="6" id="KW-0407">Ion channel</keyword>
<feature type="transmembrane region" description="Helical" evidence="14">
    <location>
        <begin position="655"/>
        <end position="677"/>
    </location>
</feature>
<evidence type="ECO:0000256" key="15">
    <source>
        <dbReference type="SAM" id="MobiDB-lite"/>
    </source>
</evidence>
<accession>A0A9D4ZEP2</accession>
<dbReference type="EMBL" id="JABFUD020000013">
    <property type="protein sequence ID" value="KAI5071332.1"/>
    <property type="molecule type" value="Genomic_DNA"/>
</dbReference>
<dbReference type="GO" id="GO:0034707">
    <property type="term" value="C:chloride channel complex"/>
    <property type="evidence" value="ECO:0007669"/>
    <property type="project" value="UniProtKB-KW"/>
</dbReference>
<evidence type="ECO:0000259" key="16">
    <source>
        <dbReference type="PROSITE" id="PS51371"/>
    </source>
</evidence>
<dbReference type="InterPro" id="IPR000644">
    <property type="entry name" value="CBS_dom"/>
</dbReference>
<comment type="caution">
    <text evidence="17">The sequence shown here is derived from an EMBL/GenBank/DDBJ whole genome shotgun (WGS) entry which is preliminary data.</text>
</comment>
<keyword evidence="7 14" id="KW-1133">Transmembrane helix</keyword>
<feature type="transmembrane region" description="Helical" evidence="14">
    <location>
        <begin position="445"/>
        <end position="462"/>
    </location>
</feature>
<dbReference type="Pfam" id="PF00571">
    <property type="entry name" value="CBS"/>
    <property type="match status" value="1"/>
</dbReference>
<keyword evidence="18" id="KW-1185">Reference proteome</keyword>
<evidence type="ECO:0000313" key="17">
    <source>
        <dbReference type="EMBL" id="KAI5071332.1"/>
    </source>
</evidence>
<comment type="similarity">
    <text evidence="2 14">Belongs to the chloride channel (TC 2.A.49) family.</text>
</comment>
<dbReference type="AlphaFoldDB" id="A0A9D4ZEP2"/>
<dbReference type="Pfam" id="PF00654">
    <property type="entry name" value="Voltage_CLC"/>
    <property type="match status" value="1"/>
</dbReference>
<evidence type="ECO:0000256" key="10">
    <source>
        <dbReference type="ARBA" id="ARBA00023136"/>
    </source>
</evidence>
<evidence type="ECO:0000256" key="4">
    <source>
        <dbReference type="ARBA" id="ARBA00022692"/>
    </source>
</evidence>
<proteinExistence type="inferred from homology"/>
<evidence type="ECO:0000256" key="7">
    <source>
        <dbReference type="ARBA" id="ARBA00022989"/>
    </source>
</evidence>
<evidence type="ECO:0000256" key="11">
    <source>
        <dbReference type="ARBA" id="ARBA00023173"/>
    </source>
</evidence>
<keyword evidence="12 14" id="KW-0868">Chloride</keyword>
<evidence type="ECO:0000256" key="12">
    <source>
        <dbReference type="ARBA" id="ARBA00023214"/>
    </source>
</evidence>
<dbReference type="InterPro" id="IPR002251">
    <property type="entry name" value="Cl_channel_pln"/>
</dbReference>
<dbReference type="Proteomes" id="UP000886520">
    <property type="component" value="Chromosome 13"/>
</dbReference>